<accession>A0A7D0J0U1</accession>
<organism evidence="29 30">
    <name type="scientific">Puchong virus</name>
    <dbReference type="NCBI Taxonomy" id="1272955"/>
    <lineage>
        <taxon>Viruses</taxon>
        <taxon>Riboviria</taxon>
        <taxon>Orthornavirae</taxon>
        <taxon>Negarnaviricota</taxon>
        <taxon>Haploviricotina</taxon>
        <taxon>Monjiviricetes</taxon>
        <taxon>Mononegavirales</taxon>
        <taxon>Rhabdoviridae</taxon>
        <taxon>Alpharhabdovirinae</taxon>
        <taxon>Ephemerovirus</taxon>
        <taxon>Ephemerovirus puchong</taxon>
    </lineage>
</organism>
<keyword evidence="7" id="KW-0507">mRNA processing</keyword>
<dbReference type="InterPro" id="IPR039530">
    <property type="entry name" value="L_methyltransferase_rhabdo"/>
</dbReference>
<dbReference type="GO" id="GO:0044423">
    <property type="term" value="C:virion component"/>
    <property type="evidence" value="ECO:0007669"/>
    <property type="project" value="UniProtKB-KW"/>
</dbReference>
<evidence type="ECO:0000256" key="14">
    <source>
        <dbReference type="ARBA" id="ARBA00022844"/>
    </source>
</evidence>
<dbReference type="Pfam" id="PF21081">
    <property type="entry name" value="Methyltrans_Mon_3rd"/>
    <property type="match status" value="1"/>
</dbReference>
<reference evidence="30" key="1">
    <citation type="journal article" date="2020" name="Vet. Res.">
        <title>Hayes Yard virus: a novel ephemerovirus isolated from a bull with severe clinical signs of bovine ephemeral fever is most closely related to Puchong virus.</title>
        <authorList>
            <person name="Blasdell K.R."/>
            <person name="Davis S.S."/>
            <person name="Voysey R."/>
            <person name="Bulach D.M."/>
            <person name="Middleton D."/>
            <person name="Williams S."/>
            <person name="Harmsen M.B."/>
            <person name="Weir R.P."/>
            <person name="Crameri S."/>
            <person name="Walsh S.J."/>
            <person name="Peck G.R."/>
            <person name="Tesh R.B."/>
            <person name="Boyle D.B."/>
            <person name="Melville L.F."/>
            <person name="Walker P.J."/>
        </authorList>
    </citation>
    <scope>NUCLEOTIDE SEQUENCE [LARGE SCALE GENOMIC DNA]</scope>
</reference>
<keyword evidence="11" id="KW-0547">Nucleotide-binding</keyword>
<dbReference type="InterPro" id="IPR039736">
    <property type="entry name" value="L_poly_C"/>
</dbReference>
<evidence type="ECO:0000256" key="18">
    <source>
        <dbReference type="ARBA" id="ARBA00023268"/>
    </source>
</evidence>
<evidence type="ECO:0000256" key="12">
    <source>
        <dbReference type="ARBA" id="ARBA00022801"/>
    </source>
</evidence>
<dbReference type="InterPro" id="IPR017234">
    <property type="entry name" value="RNA-dir_pol_rhabdovirus"/>
</dbReference>
<dbReference type="EMBL" id="MH507505">
    <property type="protein sequence ID" value="QEA08648.1"/>
    <property type="molecule type" value="Genomic_RNA"/>
</dbReference>
<evidence type="ECO:0000256" key="26">
    <source>
        <dbReference type="ARBA" id="ARBA00048548"/>
    </source>
</evidence>
<dbReference type="GO" id="GO:0005524">
    <property type="term" value="F:ATP binding"/>
    <property type="evidence" value="ECO:0007669"/>
    <property type="project" value="UniProtKB-KW"/>
</dbReference>
<evidence type="ECO:0000256" key="7">
    <source>
        <dbReference type="ARBA" id="ARBA00022664"/>
    </source>
</evidence>
<evidence type="ECO:0000259" key="28">
    <source>
        <dbReference type="PROSITE" id="PS51590"/>
    </source>
</evidence>
<keyword evidence="6" id="KW-0489">Methyltransferase</keyword>
<dbReference type="EC" id="2.7.7.48" evidence="3"/>
<comment type="catalytic activity">
    <reaction evidence="25">
        <text>a 5'-end (5'-triphosphoguanosine)-adenylyl-adenylyl-cytidylyl-adenosine in mRNA + 2 S-adenosyl-L-methionine = a 5'-end (N(7)-methyl 5'-triphosphoguanosine)-(2'-O-methyladenylyl)-adenylyl-cytidylyl-adenosine in mRNA + 2 S-adenosyl-L-homocysteine + H(+)</text>
        <dbReference type="Rhea" id="RHEA:65376"/>
        <dbReference type="Rhea" id="RHEA-COMP:16797"/>
        <dbReference type="Rhea" id="RHEA-COMP:16798"/>
        <dbReference type="ChEBI" id="CHEBI:15378"/>
        <dbReference type="ChEBI" id="CHEBI:57856"/>
        <dbReference type="ChEBI" id="CHEBI:59789"/>
        <dbReference type="ChEBI" id="CHEBI:156483"/>
        <dbReference type="ChEBI" id="CHEBI:156484"/>
        <dbReference type="EC" id="2.1.1.375"/>
    </reaction>
</comment>
<dbReference type="NCBIfam" id="TIGR04198">
    <property type="entry name" value="paramyx_RNAcap"/>
    <property type="match status" value="1"/>
</dbReference>
<evidence type="ECO:0000256" key="6">
    <source>
        <dbReference type="ARBA" id="ARBA00022603"/>
    </source>
</evidence>
<keyword evidence="12" id="KW-0378">Hydrolase</keyword>
<keyword evidence="30" id="KW-1185">Reference proteome</keyword>
<dbReference type="PROSITE" id="PS50526">
    <property type="entry name" value="RDRP_SSRNA_NEG_NONSEG"/>
    <property type="match status" value="1"/>
</dbReference>
<evidence type="ECO:0000256" key="5">
    <source>
        <dbReference type="ARBA" id="ARBA00022484"/>
    </source>
</evidence>
<dbReference type="Pfam" id="PF14318">
    <property type="entry name" value="Mononeg_mRNAcap"/>
    <property type="match status" value="1"/>
</dbReference>
<evidence type="ECO:0000256" key="20">
    <source>
        <dbReference type="ARBA" id="ARBA00024499"/>
    </source>
</evidence>
<dbReference type="InterPro" id="IPR026890">
    <property type="entry name" value="Mononeg_mRNAcap"/>
</dbReference>
<evidence type="ECO:0000256" key="25">
    <source>
        <dbReference type="ARBA" id="ARBA00047370"/>
    </source>
</evidence>
<comment type="catalytic activity">
    <reaction evidence="24">
        <text>a 5'-end (5'-triphosphoguanosine)-adenylyl-adenylyl-cytidylyl-adenosine in mRNA + S-adenosyl-L-methionine = a 5'-end (5'-triphosphoguanosine)-(2'-O-methyladenylyl)-adenylyl-cytidylyl-adenosine in mRNA + S-adenosyl-L-homocysteine + H(+)</text>
        <dbReference type="Rhea" id="RHEA:65380"/>
        <dbReference type="Rhea" id="RHEA-COMP:16797"/>
        <dbReference type="Rhea" id="RHEA-COMP:16801"/>
        <dbReference type="ChEBI" id="CHEBI:15378"/>
        <dbReference type="ChEBI" id="CHEBI:57856"/>
        <dbReference type="ChEBI" id="CHEBI:59789"/>
        <dbReference type="ChEBI" id="CHEBI:156482"/>
        <dbReference type="ChEBI" id="CHEBI:156484"/>
    </reaction>
</comment>
<comment type="subcellular location">
    <subcellularLocation>
        <location evidence="1">Host cytoplasm</location>
    </subcellularLocation>
    <subcellularLocation>
        <location evidence="2">Virion</location>
    </subcellularLocation>
</comment>
<evidence type="ECO:0000256" key="21">
    <source>
        <dbReference type="ARBA" id="ARBA00026099"/>
    </source>
</evidence>
<protein>
    <recommendedName>
        <fullName evidence="23">Replicase</fullName>
        <ecNumber evidence="21">2.1.1.375</ecNumber>
        <ecNumber evidence="3">2.7.7.48</ecNumber>
        <ecNumber evidence="4">2.7.7.88</ecNumber>
    </recommendedName>
    <alternativeName>
        <fullName evidence="22">Transcriptase</fullName>
    </alternativeName>
</protein>
<keyword evidence="9" id="KW-0949">S-adenosyl-L-methionine</keyword>
<dbReference type="RefSeq" id="YP_010797936.1">
    <property type="nucleotide sequence ID" value="NC_076260.1"/>
</dbReference>
<evidence type="ECO:0000256" key="1">
    <source>
        <dbReference type="ARBA" id="ARBA00004192"/>
    </source>
</evidence>
<evidence type="ECO:0000256" key="16">
    <source>
        <dbReference type="ARBA" id="ARBA00023042"/>
    </source>
</evidence>
<dbReference type="GO" id="GO:0004482">
    <property type="term" value="F:mRNA 5'-cap (guanine-N7-)-methyltransferase activity"/>
    <property type="evidence" value="ECO:0007669"/>
    <property type="project" value="InterPro"/>
</dbReference>
<dbReference type="GO" id="GO:0003968">
    <property type="term" value="F:RNA-directed RNA polymerase activity"/>
    <property type="evidence" value="ECO:0007669"/>
    <property type="project" value="UniProtKB-KW"/>
</dbReference>
<evidence type="ECO:0000256" key="10">
    <source>
        <dbReference type="ARBA" id="ARBA00022695"/>
    </source>
</evidence>
<keyword evidence="5" id="KW-0696">RNA-directed RNA polymerase</keyword>
<dbReference type="EC" id="2.7.7.88" evidence="4"/>
<evidence type="ECO:0000256" key="11">
    <source>
        <dbReference type="ARBA" id="ARBA00022741"/>
    </source>
</evidence>
<keyword evidence="8" id="KW-0808">Transferase</keyword>
<dbReference type="PROSITE" id="PS51590">
    <property type="entry name" value="SAM_MT_MNV_L"/>
    <property type="match status" value="1"/>
</dbReference>
<evidence type="ECO:0000256" key="24">
    <source>
        <dbReference type="ARBA" id="ARBA00047332"/>
    </source>
</evidence>
<dbReference type="PIRSF" id="PIRSF037546">
    <property type="entry name" value="RNA_pol_RhabdoV_sub"/>
    <property type="match status" value="1"/>
</dbReference>
<proteinExistence type="predicted"/>
<dbReference type="GeneID" id="80535942"/>
<feature type="domain" description="Mononegavirus-type SAM-dependent 2'-O-MTase" evidence="28">
    <location>
        <begin position="1677"/>
        <end position="1874"/>
    </location>
</feature>
<dbReference type="EC" id="2.1.1.375" evidence="21"/>
<keyword evidence="17" id="KW-1035">Host cytoplasm</keyword>
<keyword evidence="10" id="KW-0548">Nucleotidyltransferase</keyword>
<evidence type="ECO:0000256" key="8">
    <source>
        <dbReference type="ARBA" id="ARBA00022679"/>
    </source>
</evidence>
<evidence type="ECO:0000256" key="19">
    <source>
        <dbReference type="ARBA" id="ARBA00024494"/>
    </source>
</evidence>
<dbReference type="InterPro" id="IPR048398">
    <property type="entry name" value="Methyltrans_Mon_C"/>
</dbReference>
<dbReference type="KEGG" id="vg:80535942"/>
<dbReference type="Proteomes" id="UP000676181">
    <property type="component" value="Segment"/>
</dbReference>
<comment type="catalytic activity">
    <reaction evidence="19">
        <text>a 5'-end triphospho-adenylyl-adenylyl-cytidylyl-adenosine in mRNA + GDP + H(+) = a 5'-end (5'-triphosphoguanosine)-adenylyl-adenylyl-cytidylyl-adenosine in mRNA + diphosphate</text>
        <dbReference type="Rhea" id="RHEA:65436"/>
        <dbReference type="Rhea" id="RHEA-COMP:16797"/>
        <dbReference type="Rhea" id="RHEA-COMP:16799"/>
        <dbReference type="ChEBI" id="CHEBI:15378"/>
        <dbReference type="ChEBI" id="CHEBI:33019"/>
        <dbReference type="ChEBI" id="CHEBI:58189"/>
        <dbReference type="ChEBI" id="CHEBI:156484"/>
        <dbReference type="ChEBI" id="CHEBI:156503"/>
        <dbReference type="EC" id="2.7.7.88"/>
    </reaction>
</comment>
<dbReference type="Pfam" id="PF21080">
    <property type="entry name" value="Methyltrans_Mon_1st"/>
    <property type="match status" value="1"/>
</dbReference>
<evidence type="ECO:0000256" key="9">
    <source>
        <dbReference type="ARBA" id="ARBA00022691"/>
    </source>
</evidence>
<keyword evidence="16" id="KW-0506">mRNA capping</keyword>
<evidence type="ECO:0000256" key="17">
    <source>
        <dbReference type="ARBA" id="ARBA00023200"/>
    </source>
</evidence>
<evidence type="ECO:0000256" key="2">
    <source>
        <dbReference type="ARBA" id="ARBA00004328"/>
    </source>
</evidence>
<name>A0A7D0J0U1_9RHAB</name>
<evidence type="ECO:0000259" key="27">
    <source>
        <dbReference type="PROSITE" id="PS50526"/>
    </source>
</evidence>
<dbReference type="InterPro" id="IPR025786">
    <property type="entry name" value="Mononega_L_MeTrfase"/>
</dbReference>
<dbReference type="InterPro" id="IPR048397">
    <property type="entry name" value="Methyltrans_Mon_CD"/>
</dbReference>
<keyword evidence="13" id="KW-0067">ATP-binding</keyword>
<sequence length="2139" mass="246564">MDSFLNQEENLEGEYFDQFENDLDIEYDKMEEIIDSMDLINNKDYNLNSPLIPDELEQLINFIRNTGLSGIKEGEGLYAEEEAILIKRVLKNIVNPNHLPGVDDLHKKFSEFLNVIELNQRYWQTGVLIGELVDGLKEIPKAFFRGIGLDEDLIVDDLQRKWNDVPNKAKGWLLKFLDLHKVVCLMNARSKLEIENIKRKEKTIEISSSSLNLTTEQRSIIIEFETSGRWIIFNNNCYSVKYNMLLNREFVLMIKDVLISRFQTVLSLVVCRDEYPYSESEMEKVMQLYLEGDELLRKHGNKAYKGIKLVESLCNLRIINIVAKSRPLIPKFPNFENHIYKSIDDLKKERNVDLDGLAEIILYEDSIDMTLVYYSSFRHWGHPWIDYLTGLKKLEEQVNKKCDVDESYANKLASDLAFKVLKKTFLEKKVWAVEKEKVDIKNKLYKHIKHNTWPTQQIIDDFGDNWHLLPLRKCYDIPDMIDISLLYSDKSHSLDRSEVIKIVREGKHKRIPTKRVLQTLLERRATNWPEFLKAVNDYGLDWEKLVIGLKAKERELKEEGRFFSMMSFELRDYFVSTEYLIKKYYVPLFEGLTMADDLNTVIKKMLDVSSGQGSRDYQFITIANNIDYEKWNNYQRLESNGPVFRVMGQFLGLPNLFVRTHEFFQKSLIYYNHRADLMLAQGNRLVNKTGVTVCWEGQLGGLEGLRQKGWSILNYLMIERESRIRNTRVKILAQGDNQTISMHYKTESWHSEEELKANINRMVENNNQIMSAIIEGTKRLGLKINHDETMTSPDYINYGKVPIIEGTIRGLPTKRWSRVNFTSNDQLPSTSTVLNSSSTNALTVCHFSERPIDAINGHLVLGSLGLLLLDYHNPALRGSPSKYVKEANLSNQAFNQLLMYLDPSLGGIGGTSLTRFFIRGFPDGVTESLSFWKIVHENTTDPNIKNLCISVGDPDLNNPKPEDLDKLIEKPESLNIRHGLSSSNMLKGEVKKNLIQNCARIENEIVRDAAKNMISEETQLYLWLRNIKPLFPRFLSQFAESTYYGVTKGLINLFTNSKTIRGIYRKKYAKELDALIIESEIKSIASLIRTVSKSKGRCQKIWECSASHADSLRRKSWGTEVLGTTVPHPSEMFSGERGGEDQCTICAGNDKMSNYLTVITPKGVPTKCISRGPYYPYLGSTTRESTSILQPWEKETKVPVLRRACDLRKAINWFVEPNSNVAKSIFNNLRALTGEDWEDQIKGYKRTGSSLHRFTCSRVSAGGYAGNSPSAISWCVSTTDTMCNLGDQNYDFMFQSTILWCQILTVIRERGCNAAKVYHYHITCSSCLREIEEPSLESDWEYEPRDVSLILEKWRPQSMERWGEEKIHLEIQDNDGEWAVLDELDKSYEVGKTIGWLTADSILNQKREIDYSSLYPISIRGKLRGGPFFSGLLDGFKLSSSLNLTHRRNYMILKKPRLAIQGTVFLLIDRCSFITELTNFVSHPNLYKTLKSVPHKIPASYPMNLVDVGSIVRCYLKHLFYQKREKLEISKSWVFSDMRTNEIIISYGLSHLTHKIMISKKSLKEIKIELQQCQDLYIQIMSSDLNDKIQNIDRKEIHDCLRSLRFVSSEIRHAVKFGIQTELITEVVEDSDEVQWGPEFVGQVYSLEPWYLSCNEQIKKVDLKIPYISNPLISGVRINQIATGAHYKIRAIIERLRISYQDFICGGDGSGGMTSCLLRINRQSRGIFNSLLMLEDKPLHGTKPGPPTAILELGGMSKRCVNLNDVWKEPSDLSKKETWKYFERCRRMLNLRINLMVLDMECISEDILFNIHKELIGFLPKNMEEGGVLIIKTYLAHLLSEDLCIVEKLAHQFDCTLICNTQVSSTNTSEVYVTFRGYRHSFKPMRRLNREHILQNKDFFFVFRSTGEEFKRALGLLKEDLGMGAPSSLSPDLMIELSQLLYCSGVDGVSIASLCQPENLSFFSLLEFGYILIIILSESHVRTSKIHKLCCGCKDEEVLSDQRIKLWLSSIGSLALRISLESNNIGLYDCIHQWINNTGDLRLTIAFREDRTLRWMVSTGKCRENSKVWCKGFGLSDKLALMGNWIRWYERFRRMGTSKGVKEGKVNNFLSFINKGLSLKHAIEHYDPRFREVFKGDNY</sequence>
<keyword evidence="14" id="KW-0946">Virion</keyword>
<feature type="domain" description="RdRp catalytic" evidence="27">
    <location>
        <begin position="620"/>
        <end position="806"/>
    </location>
</feature>
<evidence type="ECO:0000256" key="23">
    <source>
        <dbReference type="ARBA" id="ARBA00031012"/>
    </source>
</evidence>
<evidence type="ECO:0000256" key="3">
    <source>
        <dbReference type="ARBA" id="ARBA00012494"/>
    </source>
</evidence>
<comment type="catalytic activity">
    <reaction evidence="20">
        <text>a 5'-end (5'-triphosphoguanosine)-(2'-O-methyladenylyl)-adenylyl-cytidylyl-adenosine in mRNA + S-adenosyl-L-methionine = a 5'-end (N(7)-methyl 5'-triphosphoguanosine)-(2'-O-methyladenylyl)-adenylyl-cytidylyl-adenosine in mRNA + S-adenosyl-L-homocysteine</text>
        <dbReference type="Rhea" id="RHEA:65440"/>
        <dbReference type="Rhea" id="RHEA-COMP:16798"/>
        <dbReference type="Rhea" id="RHEA-COMP:16801"/>
        <dbReference type="ChEBI" id="CHEBI:57856"/>
        <dbReference type="ChEBI" id="CHEBI:59789"/>
        <dbReference type="ChEBI" id="CHEBI:156482"/>
        <dbReference type="ChEBI" id="CHEBI:156483"/>
    </reaction>
</comment>
<evidence type="ECO:0000256" key="4">
    <source>
        <dbReference type="ARBA" id="ARBA00012582"/>
    </source>
</evidence>
<evidence type="ECO:0000256" key="15">
    <source>
        <dbReference type="ARBA" id="ARBA00022953"/>
    </source>
</evidence>
<dbReference type="Pfam" id="PF14314">
    <property type="entry name" value="Methyltrans_Mon_2nd"/>
    <property type="match status" value="1"/>
</dbReference>
<keyword evidence="15" id="KW-0693">Viral RNA replication</keyword>
<comment type="catalytic activity">
    <reaction evidence="26">
        <text>GTP + H2O = GDP + phosphate + H(+)</text>
        <dbReference type="Rhea" id="RHEA:19669"/>
        <dbReference type="ChEBI" id="CHEBI:15377"/>
        <dbReference type="ChEBI" id="CHEBI:15378"/>
        <dbReference type="ChEBI" id="CHEBI:37565"/>
        <dbReference type="ChEBI" id="CHEBI:43474"/>
        <dbReference type="ChEBI" id="CHEBI:58189"/>
    </reaction>
</comment>
<dbReference type="InterPro" id="IPR014023">
    <property type="entry name" value="Mononeg_RNA_pol_cat"/>
</dbReference>
<dbReference type="GO" id="GO:0030430">
    <property type="term" value="C:host cell cytoplasm"/>
    <property type="evidence" value="ECO:0007669"/>
    <property type="project" value="UniProtKB-SubCell"/>
</dbReference>
<evidence type="ECO:0000256" key="13">
    <source>
        <dbReference type="ARBA" id="ARBA00022840"/>
    </source>
</evidence>
<evidence type="ECO:0000313" key="29">
    <source>
        <dbReference type="EMBL" id="QEA08648.1"/>
    </source>
</evidence>
<dbReference type="Pfam" id="PF00946">
    <property type="entry name" value="Mononeg_RNA_pol"/>
    <property type="match status" value="1"/>
</dbReference>
<dbReference type="GO" id="GO:0016787">
    <property type="term" value="F:hydrolase activity"/>
    <property type="evidence" value="ECO:0007669"/>
    <property type="project" value="UniProtKB-KW"/>
</dbReference>
<keyword evidence="18" id="KW-0511">Multifunctional enzyme</keyword>
<evidence type="ECO:0000256" key="22">
    <source>
        <dbReference type="ARBA" id="ARBA00030436"/>
    </source>
</evidence>
<evidence type="ECO:0000313" key="30">
    <source>
        <dbReference type="Proteomes" id="UP000676181"/>
    </source>
</evidence>